<name>A0ACB9PWW6_BAUVA</name>
<dbReference type="EMBL" id="CM039428">
    <property type="protein sequence ID" value="KAI4352983.1"/>
    <property type="molecule type" value="Genomic_DNA"/>
</dbReference>
<evidence type="ECO:0000313" key="2">
    <source>
        <dbReference type="Proteomes" id="UP000828941"/>
    </source>
</evidence>
<sequence length="210" mass="23656">MEVELGLKITKTRDDITSVSDFHFAKDRAGPLFLSKETDSKFILTGHLKGYKNENIDIKISEDGRVISISGEKAVEEMVMIPFKKEVKIRGFRKKLKIPRGVDLDKIKANYNEKESVMTILMPKTVKGIRGVKVEEVIEEETDKGKPEMEQQSVADQVPEKSAEQTIPVEKRGPRKPKKPCPCPPLLIAGSTLIASLIFLIIHCITEKKR</sequence>
<evidence type="ECO:0000313" key="1">
    <source>
        <dbReference type="EMBL" id="KAI4352983.1"/>
    </source>
</evidence>
<organism evidence="1 2">
    <name type="scientific">Bauhinia variegata</name>
    <name type="common">Purple orchid tree</name>
    <name type="synonym">Phanera variegata</name>
    <dbReference type="NCBI Taxonomy" id="167791"/>
    <lineage>
        <taxon>Eukaryota</taxon>
        <taxon>Viridiplantae</taxon>
        <taxon>Streptophyta</taxon>
        <taxon>Embryophyta</taxon>
        <taxon>Tracheophyta</taxon>
        <taxon>Spermatophyta</taxon>
        <taxon>Magnoliopsida</taxon>
        <taxon>eudicotyledons</taxon>
        <taxon>Gunneridae</taxon>
        <taxon>Pentapetalae</taxon>
        <taxon>rosids</taxon>
        <taxon>fabids</taxon>
        <taxon>Fabales</taxon>
        <taxon>Fabaceae</taxon>
        <taxon>Cercidoideae</taxon>
        <taxon>Cercideae</taxon>
        <taxon>Bauhiniinae</taxon>
        <taxon>Bauhinia</taxon>
    </lineage>
</organism>
<gene>
    <name evidence="1" type="ORF">L6164_007184</name>
</gene>
<keyword evidence="2" id="KW-1185">Reference proteome</keyword>
<proteinExistence type="predicted"/>
<comment type="caution">
    <text evidence="1">The sequence shown here is derived from an EMBL/GenBank/DDBJ whole genome shotgun (WGS) entry which is preliminary data.</text>
</comment>
<reference evidence="1 2" key="1">
    <citation type="journal article" date="2022" name="DNA Res.">
        <title>Chromosomal-level genome assembly of the orchid tree Bauhinia variegata (Leguminosae; Cercidoideae) supports the allotetraploid origin hypothesis of Bauhinia.</title>
        <authorList>
            <person name="Zhong Y."/>
            <person name="Chen Y."/>
            <person name="Zheng D."/>
            <person name="Pang J."/>
            <person name="Liu Y."/>
            <person name="Luo S."/>
            <person name="Meng S."/>
            <person name="Qian L."/>
            <person name="Wei D."/>
            <person name="Dai S."/>
            <person name="Zhou R."/>
        </authorList>
    </citation>
    <scope>NUCLEOTIDE SEQUENCE [LARGE SCALE GENOMIC DNA]</scope>
    <source>
        <strain evidence="1">BV-YZ2020</strain>
    </source>
</reference>
<accession>A0ACB9PWW6</accession>
<dbReference type="Proteomes" id="UP000828941">
    <property type="component" value="Chromosome 3"/>
</dbReference>
<protein>
    <submittedName>
        <fullName evidence="1">Uncharacterized protein</fullName>
    </submittedName>
</protein>